<dbReference type="Gene3D" id="3.40.33.10">
    <property type="entry name" value="CAP"/>
    <property type="match status" value="1"/>
</dbReference>
<dbReference type="SUPFAM" id="SSF55797">
    <property type="entry name" value="PR-1-like"/>
    <property type="match status" value="1"/>
</dbReference>
<dbReference type="InterPro" id="IPR035940">
    <property type="entry name" value="CAP_sf"/>
</dbReference>
<dbReference type="Proteomes" id="UP001338125">
    <property type="component" value="Unassembled WGS sequence"/>
</dbReference>
<sequence>MLLRRTIQLLSIVGHAAAQKTPSQFSDQSRSFDILNQARTDVGVQMLAWSPDLAAYAQYWANEMATDRQPFAHATGPYRPQQGETLYEQQSGQCHISYDTPLETAIRAWIGQAALYDGHPVTTGREPWLHWSQCVWSGSTQVGCASAYSISTPYTVYIVCRFFPEGNV</sequence>
<feature type="chain" id="PRO_5046065770" evidence="1">
    <location>
        <begin position="19"/>
        <end position="168"/>
    </location>
</feature>
<dbReference type="Pfam" id="PF00188">
    <property type="entry name" value="CAP"/>
    <property type="match status" value="1"/>
</dbReference>
<dbReference type="InterPro" id="IPR014044">
    <property type="entry name" value="CAP_dom"/>
</dbReference>
<feature type="domain" description="SCP" evidence="2">
    <location>
        <begin position="26"/>
        <end position="168"/>
    </location>
</feature>
<accession>A0ABR0SF50</accession>
<evidence type="ECO:0000256" key="1">
    <source>
        <dbReference type="SAM" id="SignalP"/>
    </source>
</evidence>
<evidence type="ECO:0000259" key="2">
    <source>
        <dbReference type="SMART" id="SM00198"/>
    </source>
</evidence>
<keyword evidence="4" id="KW-1185">Reference proteome</keyword>
<dbReference type="PRINTS" id="PR00837">
    <property type="entry name" value="V5TPXLIKE"/>
</dbReference>
<dbReference type="InterPro" id="IPR001283">
    <property type="entry name" value="CRISP-related"/>
</dbReference>
<gene>
    <name evidence="3" type="ORF">PT974_09000</name>
</gene>
<feature type="signal peptide" evidence="1">
    <location>
        <begin position="1"/>
        <end position="18"/>
    </location>
</feature>
<dbReference type="SMART" id="SM00198">
    <property type="entry name" value="SCP"/>
    <property type="match status" value="1"/>
</dbReference>
<comment type="caution">
    <text evidence="3">The sequence shown here is derived from an EMBL/GenBank/DDBJ whole genome shotgun (WGS) entry which is preliminary data.</text>
</comment>
<name>A0ABR0SF50_9HYPO</name>
<proteinExistence type="predicted"/>
<evidence type="ECO:0000313" key="4">
    <source>
        <dbReference type="Proteomes" id="UP001338125"/>
    </source>
</evidence>
<dbReference type="PANTHER" id="PTHR10334">
    <property type="entry name" value="CYSTEINE-RICH SECRETORY PROTEIN-RELATED"/>
    <property type="match status" value="1"/>
</dbReference>
<keyword evidence="1" id="KW-0732">Signal</keyword>
<protein>
    <submittedName>
        <fullName evidence="3">Pathogenesis-related protein 1B</fullName>
    </submittedName>
</protein>
<organism evidence="3 4">
    <name type="scientific">Cladobotryum mycophilum</name>
    <dbReference type="NCBI Taxonomy" id="491253"/>
    <lineage>
        <taxon>Eukaryota</taxon>
        <taxon>Fungi</taxon>
        <taxon>Dikarya</taxon>
        <taxon>Ascomycota</taxon>
        <taxon>Pezizomycotina</taxon>
        <taxon>Sordariomycetes</taxon>
        <taxon>Hypocreomycetidae</taxon>
        <taxon>Hypocreales</taxon>
        <taxon>Hypocreaceae</taxon>
        <taxon>Cladobotryum</taxon>
    </lineage>
</organism>
<reference evidence="3 4" key="1">
    <citation type="submission" date="2024-01" db="EMBL/GenBank/DDBJ databases">
        <title>Complete genome of Cladobotryum mycophilum ATHUM6906.</title>
        <authorList>
            <person name="Christinaki A.C."/>
            <person name="Myridakis A.I."/>
            <person name="Kouvelis V.N."/>
        </authorList>
    </citation>
    <scope>NUCLEOTIDE SEQUENCE [LARGE SCALE GENOMIC DNA]</scope>
    <source>
        <strain evidence="3 4">ATHUM6906</strain>
    </source>
</reference>
<dbReference type="EMBL" id="JAVFKD010000014">
    <property type="protein sequence ID" value="KAK5990731.1"/>
    <property type="molecule type" value="Genomic_DNA"/>
</dbReference>
<evidence type="ECO:0000313" key="3">
    <source>
        <dbReference type="EMBL" id="KAK5990731.1"/>
    </source>
</evidence>